<organism evidence="3 4">
    <name type="scientific">Micromonospora halotolerans</name>
    <dbReference type="NCBI Taxonomy" id="709879"/>
    <lineage>
        <taxon>Bacteria</taxon>
        <taxon>Bacillati</taxon>
        <taxon>Actinomycetota</taxon>
        <taxon>Actinomycetes</taxon>
        <taxon>Micromonosporales</taxon>
        <taxon>Micromonosporaceae</taxon>
        <taxon>Micromonospora</taxon>
    </lineage>
</organism>
<evidence type="ECO:0000256" key="2">
    <source>
        <dbReference type="SAM" id="Phobius"/>
    </source>
</evidence>
<dbReference type="EMBL" id="CP134876">
    <property type="protein sequence ID" value="WNM37712.1"/>
    <property type="molecule type" value="Genomic_DNA"/>
</dbReference>
<protein>
    <recommendedName>
        <fullName evidence="5">DUF4340 domain-containing protein</fullName>
    </recommendedName>
</protein>
<evidence type="ECO:0000313" key="3">
    <source>
        <dbReference type="EMBL" id="WNM37712.1"/>
    </source>
</evidence>
<feature type="compositionally biased region" description="Low complexity" evidence="1">
    <location>
        <begin position="40"/>
        <end position="60"/>
    </location>
</feature>
<evidence type="ECO:0000256" key="1">
    <source>
        <dbReference type="SAM" id="MobiDB-lite"/>
    </source>
</evidence>
<feature type="region of interest" description="Disordered" evidence="1">
    <location>
        <begin position="1"/>
        <end position="81"/>
    </location>
</feature>
<evidence type="ECO:0008006" key="5">
    <source>
        <dbReference type="Google" id="ProtNLM"/>
    </source>
</evidence>
<keyword evidence="2" id="KW-1133">Transmembrane helix</keyword>
<keyword evidence="4" id="KW-1185">Reference proteome</keyword>
<reference evidence="3 4" key="1">
    <citation type="submission" date="2023-09" db="EMBL/GenBank/DDBJ databases">
        <title>Micromonospora halotolerans DSM 45598 genome sequence.</title>
        <authorList>
            <person name="Mo P."/>
        </authorList>
    </citation>
    <scope>NUCLEOTIDE SEQUENCE [LARGE SCALE GENOMIC DNA]</scope>
    <source>
        <strain evidence="3 4">DSM 45598</strain>
    </source>
</reference>
<gene>
    <name evidence="3" type="ORF">RMN56_21460</name>
</gene>
<keyword evidence="2" id="KW-0812">Transmembrane</keyword>
<dbReference type="Proteomes" id="UP001303001">
    <property type="component" value="Chromosome"/>
</dbReference>
<sequence length="529" mass="55025">MVALDALTGRRERPCFVTGTRQPRCALVETSPGRGHRRASTSPPAGSPGGPRAAAASTPRLPASAEPSADPEVDGTGDAVERPSRRRAVLIALAATAAASAAALVAGLLSWSPEPAEPTEAARPLTAAEADRLAAVRVTNQRDVRAGVRVSVGAGGGRTELVGWVDWARPLVYLDVSGPGAGAERGLVQATTSTLLVRPDPGATSAPAPPPLVPPGDRWRLRELPGGRGLPAVRDLLLGLGAARVDPAEPEAHWLRGETLDGVPVDVIQAPLATLRPADRSTPPPDRLPRLWVDRDARLHRLAGRLPDGTPVTVELARADRPTLRPVDALGGRPGLPRALTDAEADRLARLPARLRAAGGAGLTLAAPSADLSGSGWVSWAGSAAYLSTVGGDDPGRRTLLRARPGSVARLVMPAGGPAAPPLPAPAGLVRVGGRPPRDDVERLLDAALRGGGAAAAAVRIRDDRVADRTVDVIEVRPGLRWWIDRSGLPRRLELRTGRGVWVWLDLAPGRVPALPGAERAVSPPAKRR</sequence>
<keyword evidence="2" id="KW-0472">Membrane</keyword>
<dbReference type="RefSeq" id="WP_313719311.1">
    <property type="nucleotide sequence ID" value="NZ_CP134876.1"/>
</dbReference>
<evidence type="ECO:0000313" key="4">
    <source>
        <dbReference type="Proteomes" id="UP001303001"/>
    </source>
</evidence>
<name>A0ABY9ZQZ5_9ACTN</name>
<feature type="transmembrane region" description="Helical" evidence="2">
    <location>
        <begin position="88"/>
        <end position="111"/>
    </location>
</feature>
<proteinExistence type="predicted"/>
<accession>A0ABY9ZQZ5</accession>